<dbReference type="SMART" id="SM00062">
    <property type="entry name" value="PBPb"/>
    <property type="match status" value="1"/>
</dbReference>
<feature type="signal peptide" evidence="2">
    <location>
        <begin position="1"/>
        <end position="23"/>
    </location>
</feature>
<dbReference type="EMBL" id="JAJEQM010000008">
    <property type="protein sequence ID" value="MCC2210534.1"/>
    <property type="molecule type" value="Genomic_DNA"/>
</dbReference>
<gene>
    <name evidence="5" type="ORF">LKE05_06990</name>
</gene>
<dbReference type="Gene3D" id="3.40.190.10">
    <property type="entry name" value="Periplasmic binding protein-like II"/>
    <property type="match status" value="2"/>
</dbReference>
<accession>A0AAE3J9D7</accession>
<feature type="domain" description="Solute-binding protein family 3/N-terminal" evidence="3">
    <location>
        <begin position="30"/>
        <end position="254"/>
    </location>
</feature>
<evidence type="ECO:0000259" key="4">
    <source>
        <dbReference type="SMART" id="SM00079"/>
    </source>
</evidence>
<keyword evidence="6" id="KW-1185">Reference proteome</keyword>
<evidence type="ECO:0000256" key="2">
    <source>
        <dbReference type="SAM" id="SignalP"/>
    </source>
</evidence>
<dbReference type="PANTHER" id="PTHR35936:SF17">
    <property type="entry name" value="ARGININE-BINDING EXTRACELLULAR PROTEIN ARTP"/>
    <property type="match status" value="1"/>
</dbReference>
<reference evidence="5 6" key="1">
    <citation type="submission" date="2021-10" db="EMBL/GenBank/DDBJ databases">
        <title>Anaerobic single-cell dispensing facilitates the cultivation of human gut bacteria.</title>
        <authorList>
            <person name="Afrizal A."/>
        </authorList>
    </citation>
    <scope>NUCLEOTIDE SEQUENCE [LARGE SCALE GENOMIC DNA]</scope>
    <source>
        <strain evidence="5 6">CLA-AA-H232</strain>
    </source>
</reference>
<dbReference type="PROSITE" id="PS51257">
    <property type="entry name" value="PROKAR_LIPOPROTEIN"/>
    <property type="match status" value="1"/>
</dbReference>
<dbReference type="GO" id="GO:0016020">
    <property type="term" value="C:membrane"/>
    <property type="evidence" value="ECO:0007669"/>
    <property type="project" value="InterPro"/>
</dbReference>
<keyword evidence="1 2" id="KW-0732">Signal</keyword>
<protein>
    <submittedName>
        <fullName evidence="5">Basic amino acid ABC transporter substrate-binding protein</fullName>
    </submittedName>
</protein>
<evidence type="ECO:0000259" key="3">
    <source>
        <dbReference type="SMART" id="SM00062"/>
    </source>
</evidence>
<organism evidence="5 6">
    <name type="scientific">Hominilimicola fabiformis</name>
    <dbReference type="NCBI Taxonomy" id="2885356"/>
    <lineage>
        <taxon>Bacteria</taxon>
        <taxon>Bacillati</taxon>
        <taxon>Bacillota</taxon>
        <taxon>Clostridia</taxon>
        <taxon>Eubacteriales</taxon>
        <taxon>Oscillospiraceae</taxon>
        <taxon>Hominilimicola</taxon>
    </lineage>
</organism>
<dbReference type="RefSeq" id="WP_022229034.1">
    <property type="nucleotide sequence ID" value="NZ_JAJEQM010000008.1"/>
</dbReference>
<evidence type="ECO:0000256" key="1">
    <source>
        <dbReference type="ARBA" id="ARBA00022729"/>
    </source>
</evidence>
<sequence>MKKGLMKVVALAAASVMAVAALAGCGSSDKLIMGTNAAFPPFEYTTSQGLVGEFDGIDVAIANKIAENVGKELQIEDMEFDGLVASVSTGKVDMVVAGMTATDERKQSVDFSDPYYVASQVIVVAPDNTDITSAEDLKNDKTVGVVLGYTGDNIVTNDLQLAEDKVTRANRGIDIVQDVKNGKLDAVVIDSATGKALAEKNGLKIVEDPQAFETEEYAIAVKKGNTELLDKINETLSEMKASGEIEQLAMEYDEKLAENNQ</sequence>
<name>A0AAE3J9D7_9FIRM</name>
<proteinExistence type="predicted"/>
<comment type="caution">
    <text evidence="5">The sequence shown here is derived from an EMBL/GenBank/DDBJ whole genome shotgun (WGS) entry which is preliminary data.</text>
</comment>
<dbReference type="SUPFAM" id="SSF53850">
    <property type="entry name" value="Periplasmic binding protein-like II"/>
    <property type="match status" value="1"/>
</dbReference>
<dbReference type="PANTHER" id="PTHR35936">
    <property type="entry name" value="MEMBRANE-BOUND LYTIC MUREIN TRANSGLYCOSYLASE F"/>
    <property type="match status" value="1"/>
</dbReference>
<dbReference type="Proteomes" id="UP001198242">
    <property type="component" value="Unassembled WGS sequence"/>
</dbReference>
<dbReference type="GO" id="GO:0015276">
    <property type="term" value="F:ligand-gated monoatomic ion channel activity"/>
    <property type="evidence" value="ECO:0007669"/>
    <property type="project" value="InterPro"/>
</dbReference>
<dbReference type="AlphaFoldDB" id="A0AAE3J9D7"/>
<dbReference type="Pfam" id="PF00497">
    <property type="entry name" value="SBP_bac_3"/>
    <property type="match status" value="1"/>
</dbReference>
<feature type="chain" id="PRO_5042271624" evidence="2">
    <location>
        <begin position="24"/>
        <end position="261"/>
    </location>
</feature>
<evidence type="ECO:0000313" key="5">
    <source>
        <dbReference type="EMBL" id="MCC2210534.1"/>
    </source>
</evidence>
<dbReference type="CDD" id="cd13624">
    <property type="entry name" value="PBP2_Arg_Lys_His"/>
    <property type="match status" value="1"/>
</dbReference>
<dbReference type="InterPro" id="IPR001638">
    <property type="entry name" value="Solute-binding_3/MltF_N"/>
</dbReference>
<dbReference type="SMART" id="SM00079">
    <property type="entry name" value="PBPe"/>
    <property type="match status" value="1"/>
</dbReference>
<feature type="domain" description="Ionotropic glutamate receptor C-terminal" evidence="4">
    <location>
        <begin position="30"/>
        <end position="252"/>
    </location>
</feature>
<dbReference type="InterPro" id="IPR001320">
    <property type="entry name" value="Iontro_rcpt_C"/>
</dbReference>
<evidence type="ECO:0000313" key="6">
    <source>
        <dbReference type="Proteomes" id="UP001198242"/>
    </source>
</evidence>